<sequence>MVWFRLIPIAERLWSNPPMEQCSQAEVMPRMERAAQHLQRALGIHVQPATERMTPDIGYWGFSDGHIPSCTA</sequence>
<proteinExistence type="predicted"/>
<keyword evidence="2" id="KW-1185">Reference proteome</keyword>
<dbReference type="Proteomes" id="UP001190700">
    <property type="component" value="Unassembled WGS sequence"/>
</dbReference>
<comment type="caution">
    <text evidence="1">The sequence shown here is derived from an EMBL/GenBank/DDBJ whole genome shotgun (WGS) entry which is preliminary data.</text>
</comment>
<organism evidence="1 2">
    <name type="scientific">Cymbomonas tetramitiformis</name>
    <dbReference type="NCBI Taxonomy" id="36881"/>
    <lineage>
        <taxon>Eukaryota</taxon>
        <taxon>Viridiplantae</taxon>
        <taxon>Chlorophyta</taxon>
        <taxon>Pyramimonadophyceae</taxon>
        <taxon>Pyramimonadales</taxon>
        <taxon>Pyramimonadaceae</taxon>
        <taxon>Cymbomonas</taxon>
    </lineage>
</organism>
<protein>
    <submittedName>
        <fullName evidence="1">Uncharacterized protein</fullName>
    </submittedName>
</protein>
<reference evidence="1 2" key="1">
    <citation type="journal article" date="2015" name="Genome Biol. Evol.">
        <title>Comparative Genomics of a Bacterivorous Green Alga Reveals Evolutionary Causalities and Consequences of Phago-Mixotrophic Mode of Nutrition.</title>
        <authorList>
            <person name="Burns J.A."/>
            <person name="Paasch A."/>
            <person name="Narechania A."/>
            <person name="Kim E."/>
        </authorList>
    </citation>
    <scope>NUCLEOTIDE SEQUENCE [LARGE SCALE GENOMIC DNA]</scope>
    <source>
        <strain evidence="1 2">PLY_AMNH</strain>
    </source>
</reference>
<dbReference type="AlphaFoldDB" id="A0AAE0FM79"/>
<accession>A0AAE0FM79</accession>
<evidence type="ECO:0000313" key="1">
    <source>
        <dbReference type="EMBL" id="KAK3262402.1"/>
    </source>
</evidence>
<evidence type="ECO:0000313" key="2">
    <source>
        <dbReference type="Proteomes" id="UP001190700"/>
    </source>
</evidence>
<name>A0AAE0FM79_9CHLO</name>
<dbReference type="EMBL" id="LGRX02016230">
    <property type="protein sequence ID" value="KAK3262402.1"/>
    <property type="molecule type" value="Genomic_DNA"/>
</dbReference>
<gene>
    <name evidence="1" type="ORF">CYMTET_28742</name>
</gene>